<protein>
    <submittedName>
        <fullName evidence="2">Uncharacterized protein</fullName>
    </submittedName>
</protein>
<sequence length="76" mass="9094">MKEKNLETLSQIINTILNISFFGMVASIIIALTFWVQFWWPEMPFIFKIFWILGTLNFFVLFLEKDWSIFKGVVLK</sequence>
<keyword evidence="1" id="KW-1133">Transmembrane helix</keyword>
<keyword evidence="1" id="KW-0472">Membrane</keyword>
<dbReference type="EMBL" id="LAZR01001685">
    <property type="protein sequence ID" value="KKN40789.1"/>
    <property type="molecule type" value="Genomic_DNA"/>
</dbReference>
<organism evidence="2">
    <name type="scientific">marine sediment metagenome</name>
    <dbReference type="NCBI Taxonomy" id="412755"/>
    <lineage>
        <taxon>unclassified sequences</taxon>
        <taxon>metagenomes</taxon>
        <taxon>ecological metagenomes</taxon>
    </lineage>
</organism>
<dbReference type="AlphaFoldDB" id="A0A0F9QE56"/>
<feature type="transmembrane region" description="Helical" evidence="1">
    <location>
        <begin position="12"/>
        <end position="39"/>
    </location>
</feature>
<evidence type="ECO:0000313" key="2">
    <source>
        <dbReference type="EMBL" id="KKN40789.1"/>
    </source>
</evidence>
<accession>A0A0F9QE56</accession>
<gene>
    <name evidence="2" type="ORF">LCGC14_0730050</name>
</gene>
<keyword evidence="1" id="KW-0812">Transmembrane</keyword>
<reference evidence="2" key="1">
    <citation type="journal article" date="2015" name="Nature">
        <title>Complex archaea that bridge the gap between prokaryotes and eukaryotes.</title>
        <authorList>
            <person name="Spang A."/>
            <person name="Saw J.H."/>
            <person name="Jorgensen S.L."/>
            <person name="Zaremba-Niedzwiedzka K."/>
            <person name="Martijn J."/>
            <person name="Lind A.E."/>
            <person name="van Eijk R."/>
            <person name="Schleper C."/>
            <person name="Guy L."/>
            <person name="Ettema T.J."/>
        </authorList>
    </citation>
    <scope>NUCLEOTIDE SEQUENCE</scope>
</reference>
<comment type="caution">
    <text evidence="2">The sequence shown here is derived from an EMBL/GenBank/DDBJ whole genome shotgun (WGS) entry which is preliminary data.</text>
</comment>
<proteinExistence type="predicted"/>
<evidence type="ECO:0000256" key="1">
    <source>
        <dbReference type="SAM" id="Phobius"/>
    </source>
</evidence>
<feature type="transmembrane region" description="Helical" evidence="1">
    <location>
        <begin position="45"/>
        <end position="63"/>
    </location>
</feature>
<name>A0A0F9QE56_9ZZZZ</name>